<name>D6RJW7_COPC7</name>
<dbReference type="AlphaFoldDB" id="D6RJW7"/>
<sequence length="119" mass="12999">MSGGSGCTTEIDETGSPNPECSCHLSRFWHALVSYFPFNLCVLMSECSKCILIGVANQSLSSPFYLFSSLLGPASNSFCARLSCLFPRCLLPSLCLPLSTDRCVLIETPTSLYLFFPHT</sequence>
<dbReference type="VEuPathDB" id="FungiDB:CC1G_13612"/>
<evidence type="ECO:0000313" key="2">
    <source>
        <dbReference type="Proteomes" id="UP000001861"/>
    </source>
</evidence>
<dbReference type="EMBL" id="AACS02000001">
    <property type="protein sequence ID" value="EFI28585.1"/>
    <property type="molecule type" value="Genomic_DNA"/>
</dbReference>
<evidence type="ECO:0000313" key="1">
    <source>
        <dbReference type="EMBL" id="EFI28585.1"/>
    </source>
</evidence>
<reference evidence="1 2" key="1">
    <citation type="journal article" date="2010" name="Proc. Natl. Acad. Sci. U.S.A.">
        <title>Insights into evolution of multicellular fungi from the assembled chromosomes of the mushroom Coprinopsis cinerea (Coprinus cinereus).</title>
        <authorList>
            <person name="Stajich J.E."/>
            <person name="Wilke S.K."/>
            <person name="Ahren D."/>
            <person name="Au C.H."/>
            <person name="Birren B.W."/>
            <person name="Borodovsky M."/>
            <person name="Burns C."/>
            <person name="Canback B."/>
            <person name="Casselton L.A."/>
            <person name="Cheng C.K."/>
            <person name="Deng J."/>
            <person name="Dietrich F.S."/>
            <person name="Fargo D.C."/>
            <person name="Farman M.L."/>
            <person name="Gathman A.C."/>
            <person name="Goldberg J."/>
            <person name="Guigo R."/>
            <person name="Hoegger P.J."/>
            <person name="Hooker J.B."/>
            <person name="Huggins A."/>
            <person name="James T.Y."/>
            <person name="Kamada T."/>
            <person name="Kilaru S."/>
            <person name="Kodira C."/>
            <person name="Kues U."/>
            <person name="Kupfer D."/>
            <person name="Kwan H.S."/>
            <person name="Lomsadze A."/>
            <person name="Li W."/>
            <person name="Lilly W.W."/>
            <person name="Ma L.J."/>
            <person name="Mackey A.J."/>
            <person name="Manning G."/>
            <person name="Martin F."/>
            <person name="Muraguchi H."/>
            <person name="Natvig D.O."/>
            <person name="Palmerini H."/>
            <person name="Ramesh M.A."/>
            <person name="Rehmeyer C.J."/>
            <person name="Roe B.A."/>
            <person name="Shenoy N."/>
            <person name="Stanke M."/>
            <person name="Ter-Hovhannisyan V."/>
            <person name="Tunlid A."/>
            <person name="Velagapudi R."/>
            <person name="Vision T.J."/>
            <person name="Zeng Q."/>
            <person name="Zolan M.E."/>
            <person name="Pukkila P.J."/>
        </authorList>
    </citation>
    <scope>NUCLEOTIDE SEQUENCE [LARGE SCALE GENOMIC DNA]</scope>
    <source>
        <strain evidence="2">Okayama-7 / 130 / ATCC MYA-4618 / FGSC 9003</strain>
    </source>
</reference>
<dbReference type="KEGG" id="cci:CC1G_13612"/>
<gene>
    <name evidence="1" type="ORF">CC1G_13612</name>
</gene>
<proteinExistence type="predicted"/>
<accession>D6RJW7</accession>
<dbReference type="GeneID" id="6015589"/>
<organism evidence="1 2">
    <name type="scientific">Coprinopsis cinerea (strain Okayama-7 / 130 / ATCC MYA-4618 / FGSC 9003)</name>
    <name type="common">Inky cap fungus</name>
    <name type="synonym">Hormographiella aspergillata</name>
    <dbReference type="NCBI Taxonomy" id="240176"/>
    <lineage>
        <taxon>Eukaryota</taxon>
        <taxon>Fungi</taxon>
        <taxon>Dikarya</taxon>
        <taxon>Basidiomycota</taxon>
        <taxon>Agaricomycotina</taxon>
        <taxon>Agaricomycetes</taxon>
        <taxon>Agaricomycetidae</taxon>
        <taxon>Agaricales</taxon>
        <taxon>Agaricineae</taxon>
        <taxon>Psathyrellaceae</taxon>
        <taxon>Coprinopsis</taxon>
    </lineage>
</organism>
<protein>
    <submittedName>
        <fullName evidence="1">Uncharacterized protein</fullName>
    </submittedName>
</protein>
<comment type="caution">
    <text evidence="1">The sequence shown here is derived from an EMBL/GenBank/DDBJ whole genome shotgun (WGS) entry which is preliminary data.</text>
</comment>
<dbReference type="RefSeq" id="XP_002912079.1">
    <property type="nucleotide sequence ID" value="XM_002912033.1"/>
</dbReference>
<dbReference type="Proteomes" id="UP000001861">
    <property type="component" value="Unassembled WGS sequence"/>
</dbReference>
<dbReference type="HOGENOM" id="CLU_2061368_0_0_1"/>
<dbReference type="InParanoid" id="D6RJW7"/>
<keyword evidence="2" id="KW-1185">Reference proteome</keyword>